<dbReference type="Proteomes" id="UP000298656">
    <property type="component" value="Chromosome 1"/>
</dbReference>
<dbReference type="KEGG" id="tvl:FAZ95_21445"/>
<dbReference type="Gene3D" id="3.60.110.10">
    <property type="entry name" value="Carbon-nitrogen hydrolase"/>
    <property type="match status" value="1"/>
</dbReference>
<proteinExistence type="predicted"/>
<reference evidence="3 4" key="1">
    <citation type="submission" date="2019-05" db="EMBL/GenBank/DDBJ databases">
        <title>Burkholderia sp. DHOD12, isolated from subtropical forest soil.</title>
        <authorList>
            <person name="Gao Z.-H."/>
            <person name="Qiu L.-H."/>
        </authorList>
    </citation>
    <scope>NUCLEOTIDE SEQUENCE [LARGE SCALE GENOMIC DNA]</scope>
    <source>
        <strain evidence="3 4">DHOD12</strain>
    </source>
</reference>
<dbReference type="EMBL" id="CP040077">
    <property type="protein sequence ID" value="QCP51495.1"/>
    <property type="molecule type" value="Genomic_DNA"/>
</dbReference>
<sequence>MSNMVETIKAAVVQMSSTDDVAHNLGEARRWVEKAAREGAMLVSLPEYFCWIGNDEHERVALAEPFGDGPIQQALAQLAREASVWLIGGTVPIRPERGSAQECTHAYNTSLLFDPSGRCSARYDKIHLFSFNQGAEQHAEADTMMGGAAVGSAQGPFGNLRLSVCYDLRFPELYRAAPAADVIAVPAAFTHTTGLAHWELLLRARAVENQAYVIAAGQCGTHVNGWRTFGHSMIVGPWGEVLARHDDEPGIAVAELKAAALREVRARLPVLTHKRIATPSDVAAF</sequence>
<dbReference type="PANTHER" id="PTHR23088:SF27">
    <property type="entry name" value="DEAMINATED GLUTATHIONE AMIDASE"/>
    <property type="match status" value="1"/>
</dbReference>
<dbReference type="PANTHER" id="PTHR23088">
    <property type="entry name" value="NITRILASE-RELATED"/>
    <property type="match status" value="1"/>
</dbReference>
<dbReference type="OrthoDB" id="9811121at2"/>
<dbReference type="InterPro" id="IPR045254">
    <property type="entry name" value="Nit1/2_C-N_Hydrolase"/>
</dbReference>
<accession>A0A4P8IUH4</accession>
<dbReference type="CDD" id="cd07572">
    <property type="entry name" value="nit"/>
    <property type="match status" value="1"/>
</dbReference>
<dbReference type="SUPFAM" id="SSF56317">
    <property type="entry name" value="Carbon-nitrogen hydrolase"/>
    <property type="match status" value="1"/>
</dbReference>
<evidence type="ECO:0000256" key="1">
    <source>
        <dbReference type="ARBA" id="ARBA00022801"/>
    </source>
</evidence>
<dbReference type="InterPro" id="IPR036526">
    <property type="entry name" value="C-N_Hydrolase_sf"/>
</dbReference>
<dbReference type="InterPro" id="IPR003010">
    <property type="entry name" value="C-N_Hydrolase"/>
</dbReference>
<gene>
    <name evidence="3" type="ORF">FAZ95_21445</name>
</gene>
<dbReference type="GO" id="GO:0016811">
    <property type="term" value="F:hydrolase activity, acting on carbon-nitrogen (but not peptide) bonds, in linear amides"/>
    <property type="evidence" value="ECO:0007669"/>
    <property type="project" value="InterPro"/>
</dbReference>
<feature type="domain" description="CN hydrolase" evidence="2">
    <location>
        <begin position="8"/>
        <end position="258"/>
    </location>
</feature>
<evidence type="ECO:0000259" key="2">
    <source>
        <dbReference type="PROSITE" id="PS50263"/>
    </source>
</evidence>
<evidence type="ECO:0000313" key="3">
    <source>
        <dbReference type="EMBL" id="QCP51495.1"/>
    </source>
</evidence>
<organism evidence="3 4">
    <name type="scientific">Trinickia violacea</name>
    <dbReference type="NCBI Taxonomy" id="2571746"/>
    <lineage>
        <taxon>Bacteria</taxon>
        <taxon>Pseudomonadati</taxon>
        <taxon>Pseudomonadota</taxon>
        <taxon>Betaproteobacteria</taxon>
        <taxon>Burkholderiales</taxon>
        <taxon>Burkholderiaceae</taxon>
        <taxon>Trinickia</taxon>
    </lineage>
</organism>
<name>A0A4P8IUH4_9BURK</name>
<keyword evidence="4" id="KW-1185">Reference proteome</keyword>
<dbReference type="AlphaFoldDB" id="A0A4P8IUH4"/>
<protein>
    <submittedName>
        <fullName evidence="3">Carbon-nitrogen hydrolase family protein</fullName>
    </submittedName>
</protein>
<evidence type="ECO:0000313" key="4">
    <source>
        <dbReference type="Proteomes" id="UP000298656"/>
    </source>
</evidence>
<keyword evidence="1 3" id="KW-0378">Hydrolase</keyword>
<dbReference type="Pfam" id="PF00795">
    <property type="entry name" value="CN_hydrolase"/>
    <property type="match status" value="1"/>
</dbReference>
<dbReference type="RefSeq" id="WP_137334279.1">
    <property type="nucleotide sequence ID" value="NZ_CP040077.1"/>
</dbReference>
<dbReference type="PROSITE" id="PS50263">
    <property type="entry name" value="CN_HYDROLASE"/>
    <property type="match status" value="1"/>
</dbReference>